<organism evidence="2 3">
    <name type="scientific">Alistipes communis</name>
    <dbReference type="NCBI Taxonomy" id="2585118"/>
    <lineage>
        <taxon>Bacteria</taxon>
        <taxon>Pseudomonadati</taxon>
        <taxon>Bacteroidota</taxon>
        <taxon>Bacteroidia</taxon>
        <taxon>Bacteroidales</taxon>
        <taxon>Rikenellaceae</taxon>
        <taxon>Alistipes</taxon>
    </lineage>
</organism>
<dbReference type="InterPro" id="IPR029058">
    <property type="entry name" value="AB_hydrolase_fold"/>
</dbReference>
<dbReference type="Proteomes" id="UP000318946">
    <property type="component" value="Chromosome"/>
</dbReference>
<dbReference type="AlphaFoldDB" id="A0A4Y1WWD3"/>
<dbReference type="OrthoDB" id="9803990at2"/>
<proteinExistence type="predicted"/>
<dbReference type="SUPFAM" id="SSF53474">
    <property type="entry name" value="alpha/beta-Hydrolases"/>
    <property type="match status" value="1"/>
</dbReference>
<accession>A0A4Y1WWD3</accession>
<reference evidence="3" key="1">
    <citation type="submission" date="2019-06" db="EMBL/GenBank/DDBJ databases">
        <title>Alistipes onderdonkii subsp. vulgaris subsp. nov., Alistipes dispar sp. nov. and Alistipes communis sp. nov., isolated from human faeces, and creation of Alistipes onderdonkii subsp. onderdonkii subsp. nov.</title>
        <authorList>
            <person name="Sakamoto M."/>
            <person name="Ikeyama N."/>
            <person name="Ogata Y."/>
            <person name="Suda W."/>
            <person name="Iino T."/>
            <person name="Hattori M."/>
            <person name="Ohkuma M."/>
        </authorList>
    </citation>
    <scope>NUCLEOTIDE SEQUENCE [LARGE SCALE GENOMIC DNA]</scope>
    <source>
        <strain evidence="3">5CBH24</strain>
    </source>
</reference>
<dbReference type="GO" id="GO:0016787">
    <property type="term" value="F:hydrolase activity"/>
    <property type="evidence" value="ECO:0007669"/>
    <property type="project" value="UniProtKB-KW"/>
</dbReference>
<dbReference type="KEGG" id="acou:A5CBH24_23480"/>
<gene>
    <name evidence="2" type="ORF">A5CBH24_23480</name>
</gene>
<keyword evidence="1" id="KW-0378">Hydrolase</keyword>
<dbReference type="PANTHER" id="PTHR48081">
    <property type="entry name" value="AB HYDROLASE SUPERFAMILY PROTEIN C4A8.06C"/>
    <property type="match status" value="1"/>
</dbReference>
<dbReference type="EMBL" id="AP019735">
    <property type="protein sequence ID" value="BBL05035.1"/>
    <property type="molecule type" value="Genomic_DNA"/>
</dbReference>
<dbReference type="InterPro" id="IPR050300">
    <property type="entry name" value="GDXG_lipolytic_enzyme"/>
</dbReference>
<sequence>MLGLLPAGCGRTVSDTDTVSCDTFVYSVKGGDSLRLDRYTDTPAAEIDAKKPCMIFVFGGAFISGTRDAESYRPFFEYMAREQGYTVVSIDYRLGLKEPLAAGKLSPETFPQLLPQTVLMAVEDLYDATSFVAGKSAEWGIDPARIVACGSSAGAITVLQGAYFIANENPLTAKLPDGFDYAGVISFAGAVVDMADDLTWKRAPAPIMLFHGDADSNVPYRALRMGGAGIFGSDYIARQLSDMKSPYYFYSVEGADHALATVPMNNYRDAIDQFLTQQVGERLPAMIDTKERFTNASPGGKTFTAEDYIRSNFAGE</sequence>
<evidence type="ECO:0000256" key="1">
    <source>
        <dbReference type="ARBA" id="ARBA00022801"/>
    </source>
</evidence>
<name>A0A4Y1WWD3_9BACT</name>
<dbReference type="Gene3D" id="3.40.50.1820">
    <property type="entry name" value="alpha/beta hydrolase"/>
    <property type="match status" value="1"/>
</dbReference>
<evidence type="ECO:0000313" key="3">
    <source>
        <dbReference type="Proteomes" id="UP000318946"/>
    </source>
</evidence>
<dbReference type="InterPro" id="IPR002018">
    <property type="entry name" value="CarbesteraseB"/>
</dbReference>
<protein>
    <submittedName>
        <fullName evidence="2">Uncharacterized protein</fullName>
    </submittedName>
</protein>
<evidence type="ECO:0000313" key="2">
    <source>
        <dbReference type="EMBL" id="BBL05035.1"/>
    </source>
</evidence>
<dbReference type="Pfam" id="PF00135">
    <property type="entry name" value="COesterase"/>
    <property type="match status" value="1"/>
</dbReference>
<keyword evidence="3" id="KW-1185">Reference proteome</keyword>